<dbReference type="Pfam" id="PF04326">
    <property type="entry name" value="SLFN_AlbA_2"/>
    <property type="match status" value="1"/>
</dbReference>
<organism evidence="2 3">
    <name type="scientific">Piscinibacter terrae</name>
    <dbReference type="NCBI Taxonomy" id="2496871"/>
    <lineage>
        <taxon>Bacteria</taxon>
        <taxon>Pseudomonadati</taxon>
        <taxon>Pseudomonadota</taxon>
        <taxon>Betaproteobacteria</taxon>
        <taxon>Burkholderiales</taxon>
        <taxon>Sphaerotilaceae</taxon>
        <taxon>Piscinibacter</taxon>
    </lineage>
</organism>
<keyword evidence="3" id="KW-1185">Reference proteome</keyword>
<proteinExistence type="predicted"/>
<name>A0A3N7HIK5_9BURK</name>
<gene>
    <name evidence="2" type="ORF">DZC73_25870</name>
</gene>
<accession>A0A3N7HIK5</accession>
<dbReference type="InterPro" id="IPR007421">
    <property type="entry name" value="Schlafen_AlbA_2_dom"/>
</dbReference>
<dbReference type="GO" id="GO:0005524">
    <property type="term" value="F:ATP binding"/>
    <property type="evidence" value="ECO:0007669"/>
    <property type="project" value="UniProtKB-KW"/>
</dbReference>
<dbReference type="PANTHER" id="PTHR30595">
    <property type="entry name" value="GLPR-RELATED TRANSCRIPTIONAL REPRESSOR"/>
    <property type="match status" value="1"/>
</dbReference>
<evidence type="ECO:0000259" key="1">
    <source>
        <dbReference type="Pfam" id="PF04326"/>
    </source>
</evidence>
<dbReference type="InterPro" id="IPR038461">
    <property type="entry name" value="Schlafen_AlbA_2_dom_sf"/>
</dbReference>
<sequence length="237" mass="26508">MIKFVDREDTMTPEQLLQKVSDHEDNFVERKVEGVSASELRQTACAFANSVPEGREAVLLVGIHDKGQVLGVGNTDALQKRIRDACDNDCYPPIACSMQILDVAGKKVVAAVFPSSARRPHFSGPAYVRRGSESPKATAEQYEELILSRVDKAREIVQHRDQLFTVQGIGYKLGSNRPLQDATYKESRECRLLGCTAHLVTFEDINSGVRFSEPLAHTTITYDHEKWRTMVLVSFPK</sequence>
<keyword evidence="2" id="KW-0547">Nucleotide-binding</keyword>
<evidence type="ECO:0000313" key="2">
    <source>
        <dbReference type="EMBL" id="RQP21870.1"/>
    </source>
</evidence>
<evidence type="ECO:0000313" key="3">
    <source>
        <dbReference type="Proteomes" id="UP000267464"/>
    </source>
</evidence>
<protein>
    <submittedName>
        <fullName evidence="2">ATP-binding protein</fullName>
    </submittedName>
</protein>
<feature type="domain" description="Schlafen AlbA-2" evidence="1">
    <location>
        <begin position="24"/>
        <end position="136"/>
    </location>
</feature>
<reference evidence="2 3" key="1">
    <citation type="submission" date="2018-08" db="EMBL/GenBank/DDBJ databases">
        <authorList>
            <person name="Khan S.A."/>
            <person name="Jeon C.O."/>
            <person name="Chun B.H."/>
            <person name="Jeong S.E."/>
        </authorList>
    </citation>
    <scope>NUCLEOTIDE SEQUENCE [LARGE SCALE GENOMIC DNA]</scope>
    <source>
        <strain evidence="2 3">S-16</strain>
    </source>
</reference>
<comment type="caution">
    <text evidence="2">The sequence shown here is derived from an EMBL/GenBank/DDBJ whole genome shotgun (WGS) entry which is preliminary data.</text>
</comment>
<dbReference type="Gene3D" id="3.30.950.30">
    <property type="entry name" value="Schlafen, AAA domain"/>
    <property type="match status" value="1"/>
</dbReference>
<keyword evidence="2" id="KW-0067">ATP-binding</keyword>
<dbReference type="AlphaFoldDB" id="A0A3N7HIK5"/>
<reference evidence="2 3" key="2">
    <citation type="submission" date="2018-12" db="EMBL/GenBank/DDBJ databases">
        <title>Rhizobacter gummiphilus sp. nov., a rubber-degrading bacterium isolated from the soil of a botanical garden in Japan.</title>
        <authorList>
            <person name="Shunsuke S.S."/>
        </authorList>
    </citation>
    <scope>NUCLEOTIDE SEQUENCE [LARGE SCALE GENOMIC DNA]</scope>
    <source>
        <strain evidence="2 3">S-16</strain>
    </source>
</reference>
<dbReference type="EMBL" id="QUSW01000009">
    <property type="protein sequence ID" value="RQP21870.1"/>
    <property type="molecule type" value="Genomic_DNA"/>
</dbReference>
<dbReference type="PANTHER" id="PTHR30595:SF6">
    <property type="entry name" value="SCHLAFEN ALBA-2 DOMAIN-CONTAINING PROTEIN"/>
    <property type="match status" value="1"/>
</dbReference>
<dbReference type="Proteomes" id="UP000267464">
    <property type="component" value="Unassembled WGS sequence"/>
</dbReference>